<reference evidence="1 2" key="2">
    <citation type="submission" date="2007-06" db="EMBL/GenBank/DDBJ databases">
        <title>Draft genome sequence of Ruminococcus gnavus (ATCC 29149).</title>
        <authorList>
            <person name="Sudarsanam P."/>
            <person name="Ley R."/>
            <person name="Guruge J."/>
            <person name="Turnbaugh P.J."/>
            <person name="Mahowald M."/>
            <person name="Liep D."/>
            <person name="Gordon J."/>
        </authorList>
    </citation>
    <scope>NUCLEOTIDE SEQUENCE [LARGE SCALE GENOMIC DNA]</scope>
    <source>
        <strain evidence="1 2">ATCC 29149</strain>
    </source>
</reference>
<evidence type="ECO:0000313" key="1">
    <source>
        <dbReference type="EMBL" id="EDN78303.1"/>
    </source>
</evidence>
<reference evidence="1 2" key="1">
    <citation type="submission" date="2007-04" db="EMBL/GenBank/DDBJ databases">
        <authorList>
            <person name="Fulton L."/>
            <person name="Clifton S."/>
            <person name="Fulton B."/>
            <person name="Xu J."/>
            <person name="Minx P."/>
            <person name="Pepin K.H."/>
            <person name="Johnson M."/>
            <person name="Thiruvilangam P."/>
            <person name="Bhonagiri V."/>
            <person name="Nash W.E."/>
            <person name="Mardis E.R."/>
            <person name="Wilson R.K."/>
        </authorList>
    </citation>
    <scope>NUCLEOTIDE SEQUENCE [LARGE SCALE GENOMIC DNA]</scope>
    <source>
        <strain evidence="1 2">ATCC 29149</strain>
    </source>
</reference>
<organism evidence="1 2">
    <name type="scientific">Mediterraneibacter gnavus (strain ATCC 29149 / DSM 114966 / JCM 6515 / VPI C7-9)</name>
    <name type="common">Ruminococcus gnavus</name>
    <dbReference type="NCBI Taxonomy" id="411470"/>
    <lineage>
        <taxon>Bacteria</taxon>
        <taxon>Bacillati</taxon>
        <taxon>Bacillota</taxon>
        <taxon>Clostridia</taxon>
        <taxon>Lachnospirales</taxon>
        <taxon>Lachnospiraceae</taxon>
        <taxon>Mediterraneibacter</taxon>
    </lineage>
</organism>
<dbReference type="EMBL" id="AAYG02000011">
    <property type="protein sequence ID" value="EDN78303.1"/>
    <property type="molecule type" value="Genomic_DNA"/>
</dbReference>
<evidence type="ECO:0000313" key="2">
    <source>
        <dbReference type="Proteomes" id="UP000004410"/>
    </source>
</evidence>
<dbReference type="AlphaFoldDB" id="A7B232"/>
<sequence>MQLILSSFPPIMNDCTLSIVQEKQKKENSCILKSKRI</sequence>
<proteinExistence type="predicted"/>
<protein>
    <submittedName>
        <fullName evidence="1">Uncharacterized protein</fullName>
    </submittedName>
</protein>
<dbReference type="Proteomes" id="UP000004410">
    <property type="component" value="Unassembled WGS sequence"/>
</dbReference>
<dbReference type="PaxDb" id="411470-RUMGNA_01607"/>
<accession>A7B232</accession>
<gene>
    <name evidence="1" type="ORF">RUMGNA_01607</name>
</gene>
<comment type="caution">
    <text evidence="1">The sequence shown here is derived from an EMBL/GenBank/DDBJ whole genome shotgun (WGS) entry which is preliminary data.</text>
</comment>
<name>A7B232_MEDG7</name>